<proteinExistence type="inferred from homology"/>
<dbReference type="Proteomes" id="UP000198853">
    <property type="component" value="Unassembled WGS sequence"/>
</dbReference>
<dbReference type="SUPFAM" id="SSF51064">
    <property type="entry name" value="Head domain of nucleotide exchange factor GrpE"/>
    <property type="match status" value="1"/>
</dbReference>
<feature type="region of interest" description="Disordered" evidence="13">
    <location>
        <begin position="1"/>
        <end position="44"/>
    </location>
</feature>
<evidence type="ECO:0000313" key="15">
    <source>
        <dbReference type="Proteomes" id="UP000198853"/>
    </source>
</evidence>
<dbReference type="InterPro" id="IPR013805">
    <property type="entry name" value="GrpE_CC"/>
</dbReference>
<dbReference type="AlphaFoldDB" id="A0A1G8JV16"/>
<accession>A0A1G8JV16</accession>
<sequence>MSEKANEQHSDEEAEIIEPEAEDSPSASTEENEDVSEHEEELQKLQAELEEWKGKAKRVQADYDNFRKRTRAEKETATQFRSQSLMEALLPVLDSFKRAFASDTGEAEDLYKGMEMVHRQFVEALESEGLEEIKTEGEIFDPNVHQAVMQVEEEGFESNQIVEELQRGYKLNSRVIRPAMVKVNA</sequence>
<organism evidence="14 15">
    <name type="scientific">Natribacillus halophilus</name>
    <dbReference type="NCBI Taxonomy" id="549003"/>
    <lineage>
        <taxon>Bacteria</taxon>
        <taxon>Bacillati</taxon>
        <taxon>Bacillota</taxon>
        <taxon>Bacilli</taxon>
        <taxon>Bacillales</taxon>
        <taxon>Bacillaceae</taxon>
        <taxon>Natribacillus</taxon>
    </lineage>
</organism>
<dbReference type="InterPro" id="IPR000740">
    <property type="entry name" value="GrpE"/>
</dbReference>
<dbReference type="Gene3D" id="2.30.22.10">
    <property type="entry name" value="Head domain of nucleotide exchange factor GrpE"/>
    <property type="match status" value="1"/>
</dbReference>
<dbReference type="GO" id="GO:0005737">
    <property type="term" value="C:cytoplasm"/>
    <property type="evidence" value="ECO:0007669"/>
    <property type="project" value="UniProtKB-SubCell"/>
</dbReference>
<dbReference type="PANTHER" id="PTHR21237">
    <property type="entry name" value="GRPE PROTEIN"/>
    <property type="match status" value="1"/>
</dbReference>
<name>A0A1G8JV16_9BACI</name>
<dbReference type="FunFam" id="2.30.22.10:FF:000001">
    <property type="entry name" value="Protein GrpE"/>
    <property type="match status" value="1"/>
</dbReference>
<evidence type="ECO:0000256" key="13">
    <source>
        <dbReference type="SAM" id="MobiDB-lite"/>
    </source>
</evidence>
<dbReference type="CDD" id="cd00446">
    <property type="entry name" value="GrpE"/>
    <property type="match status" value="1"/>
</dbReference>
<dbReference type="HAMAP" id="MF_01151">
    <property type="entry name" value="GrpE"/>
    <property type="match status" value="1"/>
</dbReference>
<comment type="similarity">
    <text evidence="2 10 12">Belongs to the GrpE family.</text>
</comment>
<keyword evidence="15" id="KW-1185">Reference proteome</keyword>
<evidence type="ECO:0000256" key="9">
    <source>
        <dbReference type="ARBA" id="ARBA00076414"/>
    </source>
</evidence>
<keyword evidence="5 10" id="KW-0346">Stress response</keyword>
<evidence type="ECO:0000256" key="8">
    <source>
        <dbReference type="ARBA" id="ARBA00072274"/>
    </source>
</evidence>
<dbReference type="OrthoDB" id="9812586at2"/>
<evidence type="ECO:0000256" key="1">
    <source>
        <dbReference type="ARBA" id="ARBA00004496"/>
    </source>
</evidence>
<dbReference type="GO" id="GO:0000774">
    <property type="term" value="F:adenyl-nucleotide exchange factor activity"/>
    <property type="evidence" value="ECO:0007669"/>
    <property type="project" value="InterPro"/>
</dbReference>
<dbReference type="InterPro" id="IPR009012">
    <property type="entry name" value="GrpE_head"/>
</dbReference>
<comment type="subunit">
    <text evidence="3 10">Homodimer.</text>
</comment>
<evidence type="ECO:0000256" key="12">
    <source>
        <dbReference type="RuleBase" id="RU004478"/>
    </source>
</evidence>
<keyword evidence="6 10" id="KW-0143">Chaperone</keyword>
<reference evidence="14 15" key="1">
    <citation type="submission" date="2016-10" db="EMBL/GenBank/DDBJ databases">
        <authorList>
            <person name="de Groot N.N."/>
        </authorList>
    </citation>
    <scope>NUCLEOTIDE SEQUENCE [LARGE SCALE GENOMIC DNA]</scope>
    <source>
        <strain evidence="14 15">DSM 21771</strain>
    </source>
</reference>
<gene>
    <name evidence="10" type="primary">grpE</name>
    <name evidence="14" type="ORF">SAMN04488123_101385</name>
</gene>
<evidence type="ECO:0000256" key="5">
    <source>
        <dbReference type="ARBA" id="ARBA00023016"/>
    </source>
</evidence>
<dbReference type="Gene3D" id="3.90.20.20">
    <property type="match status" value="1"/>
</dbReference>
<dbReference type="GO" id="GO:0006457">
    <property type="term" value="P:protein folding"/>
    <property type="evidence" value="ECO:0007669"/>
    <property type="project" value="InterPro"/>
</dbReference>
<dbReference type="NCBIfam" id="NF010738">
    <property type="entry name" value="PRK14140.1"/>
    <property type="match status" value="1"/>
</dbReference>
<dbReference type="RefSeq" id="WP_090395841.1">
    <property type="nucleotide sequence ID" value="NZ_FNEN01000001.1"/>
</dbReference>
<evidence type="ECO:0000256" key="10">
    <source>
        <dbReference type="HAMAP-Rule" id="MF_01151"/>
    </source>
</evidence>
<feature type="compositionally biased region" description="Acidic residues" evidence="13">
    <location>
        <begin position="12"/>
        <end position="23"/>
    </location>
</feature>
<feature type="compositionally biased region" description="Basic and acidic residues" evidence="13">
    <location>
        <begin position="1"/>
        <end position="11"/>
    </location>
</feature>
<dbReference type="PROSITE" id="PS01071">
    <property type="entry name" value="GRPE"/>
    <property type="match status" value="1"/>
</dbReference>
<dbReference type="EMBL" id="FNEN01000001">
    <property type="protein sequence ID" value="SDI34440.1"/>
    <property type="molecule type" value="Genomic_DNA"/>
</dbReference>
<protein>
    <recommendedName>
        <fullName evidence="8 10">Protein GrpE</fullName>
    </recommendedName>
    <alternativeName>
        <fullName evidence="9 10">HSP-70 cofactor</fullName>
    </alternativeName>
</protein>
<evidence type="ECO:0000313" key="14">
    <source>
        <dbReference type="EMBL" id="SDI34440.1"/>
    </source>
</evidence>
<evidence type="ECO:0000256" key="4">
    <source>
        <dbReference type="ARBA" id="ARBA00022490"/>
    </source>
</evidence>
<keyword evidence="4 10" id="KW-0963">Cytoplasm</keyword>
<comment type="subcellular location">
    <subcellularLocation>
        <location evidence="1 10">Cytoplasm</location>
    </subcellularLocation>
</comment>
<dbReference type="GO" id="GO:0042803">
    <property type="term" value="F:protein homodimerization activity"/>
    <property type="evidence" value="ECO:0007669"/>
    <property type="project" value="InterPro"/>
</dbReference>
<dbReference type="Pfam" id="PF01025">
    <property type="entry name" value="GrpE"/>
    <property type="match status" value="1"/>
</dbReference>
<dbReference type="PANTHER" id="PTHR21237:SF23">
    <property type="entry name" value="GRPE PROTEIN HOMOLOG, MITOCHONDRIAL"/>
    <property type="match status" value="1"/>
</dbReference>
<evidence type="ECO:0000256" key="11">
    <source>
        <dbReference type="RuleBase" id="RU000639"/>
    </source>
</evidence>
<evidence type="ECO:0000256" key="7">
    <source>
        <dbReference type="ARBA" id="ARBA00053401"/>
    </source>
</evidence>
<evidence type="ECO:0000256" key="2">
    <source>
        <dbReference type="ARBA" id="ARBA00009054"/>
    </source>
</evidence>
<comment type="function">
    <text evidence="7 10 11">Participates actively in the response to hyperosmotic and heat shock by preventing the aggregation of stress-denatured proteins, in association with DnaK and GrpE. It is the nucleotide exchange factor for DnaK and may function as a thermosensor. Unfolded proteins bind initially to DnaJ; upon interaction with the DnaJ-bound protein, DnaK hydrolyzes its bound ATP, resulting in the formation of a stable complex. GrpE releases ADP from DnaK; ATP binding to DnaK triggers the release of the substrate protein, thus completing the reaction cycle. Several rounds of ATP-dependent interactions between DnaJ, DnaK and GrpE are required for fully efficient folding.</text>
</comment>
<dbReference type="GO" id="GO:0051087">
    <property type="term" value="F:protein-folding chaperone binding"/>
    <property type="evidence" value="ECO:0007669"/>
    <property type="project" value="InterPro"/>
</dbReference>
<dbReference type="GO" id="GO:0051082">
    <property type="term" value="F:unfolded protein binding"/>
    <property type="evidence" value="ECO:0007669"/>
    <property type="project" value="TreeGrafter"/>
</dbReference>
<dbReference type="SUPFAM" id="SSF58014">
    <property type="entry name" value="Coiled-coil domain of nucleotide exchange factor GrpE"/>
    <property type="match status" value="1"/>
</dbReference>
<feature type="compositionally biased region" description="Acidic residues" evidence="13">
    <location>
        <begin position="30"/>
        <end position="40"/>
    </location>
</feature>
<evidence type="ECO:0000256" key="3">
    <source>
        <dbReference type="ARBA" id="ARBA00011738"/>
    </source>
</evidence>
<evidence type="ECO:0000256" key="6">
    <source>
        <dbReference type="ARBA" id="ARBA00023186"/>
    </source>
</evidence>
<dbReference type="PRINTS" id="PR00773">
    <property type="entry name" value="GRPEPROTEIN"/>
</dbReference>